<evidence type="ECO:0000259" key="3">
    <source>
        <dbReference type="Pfam" id="PF24883"/>
    </source>
</evidence>
<evidence type="ECO:0000256" key="1">
    <source>
        <dbReference type="ARBA" id="ARBA00022737"/>
    </source>
</evidence>
<dbReference type="STRING" id="278938.A0A4Z1JA72"/>
<dbReference type="AlphaFoldDB" id="A0A4Z1JA72"/>
<organism evidence="4 5">
    <name type="scientific">Botrytis elliptica</name>
    <dbReference type="NCBI Taxonomy" id="278938"/>
    <lineage>
        <taxon>Eukaryota</taxon>
        <taxon>Fungi</taxon>
        <taxon>Dikarya</taxon>
        <taxon>Ascomycota</taxon>
        <taxon>Pezizomycotina</taxon>
        <taxon>Leotiomycetes</taxon>
        <taxon>Helotiales</taxon>
        <taxon>Sclerotiniaceae</taxon>
        <taxon>Botrytis</taxon>
    </lineage>
</organism>
<name>A0A4Z1JA72_9HELO</name>
<keyword evidence="5" id="KW-1185">Reference proteome</keyword>
<feature type="domain" description="Nephrocystin 3-like N-terminal" evidence="3">
    <location>
        <begin position="68"/>
        <end position="173"/>
    </location>
</feature>
<dbReference type="SUPFAM" id="SSF48403">
    <property type="entry name" value="Ankyrin repeat"/>
    <property type="match status" value="1"/>
</dbReference>
<dbReference type="PROSITE" id="PS50088">
    <property type="entry name" value="ANK_REPEAT"/>
    <property type="match status" value="1"/>
</dbReference>
<evidence type="ECO:0000313" key="4">
    <source>
        <dbReference type="EMBL" id="TGO68440.1"/>
    </source>
</evidence>
<dbReference type="Gene3D" id="1.25.40.20">
    <property type="entry name" value="Ankyrin repeat-containing domain"/>
    <property type="match status" value="1"/>
</dbReference>
<dbReference type="InterPro" id="IPR056884">
    <property type="entry name" value="NPHP3-like_N"/>
</dbReference>
<dbReference type="Proteomes" id="UP000297229">
    <property type="component" value="Unassembled WGS sequence"/>
</dbReference>
<protein>
    <recommendedName>
        <fullName evidence="3">Nephrocystin 3-like N-terminal domain-containing protein</fullName>
    </recommendedName>
</protein>
<accession>A0A4Z1JA72</accession>
<dbReference type="InterPro" id="IPR002110">
    <property type="entry name" value="Ankyrin_rpt"/>
</dbReference>
<proteinExistence type="predicted"/>
<dbReference type="InterPro" id="IPR036770">
    <property type="entry name" value="Ankyrin_rpt-contain_sf"/>
</dbReference>
<feature type="repeat" description="ANK" evidence="2">
    <location>
        <begin position="367"/>
        <end position="399"/>
    </location>
</feature>
<gene>
    <name evidence="4" type="ORF">BELL_0829g00010</name>
</gene>
<dbReference type="Pfam" id="PF12796">
    <property type="entry name" value="Ank_2"/>
    <property type="match status" value="1"/>
</dbReference>
<dbReference type="SMART" id="SM00248">
    <property type="entry name" value="ANK"/>
    <property type="match status" value="3"/>
</dbReference>
<dbReference type="PANTHER" id="PTHR10039">
    <property type="entry name" value="AMELOGENIN"/>
    <property type="match status" value="1"/>
</dbReference>
<reference evidence="4 5" key="1">
    <citation type="submission" date="2017-12" db="EMBL/GenBank/DDBJ databases">
        <title>Comparative genomics of Botrytis spp.</title>
        <authorList>
            <person name="Valero-Jimenez C.A."/>
            <person name="Tapia P."/>
            <person name="Veloso J."/>
            <person name="Silva-Moreno E."/>
            <person name="Staats M."/>
            <person name="Valdes J.H."/>
            <person name="Van Kan J.A.L."/>
        </authorList>
    </citation>
    <scope>NUCLEOTIDE SEQUENCE [LARGE SCALE GENOMIC DNA]</scope>
    <source>
        <strain evidence="4 5">Be9601</strain>
    </source>
</reference>
<evidence type="ECO:0000256" key="2">
    <source>
        <dbReference type="PROSITE-ProRule" id="PRU00023"/>
    </source>
</evidence>
<keyword evidence="1" id="KW-0677">Repeat</keyword>
<evidence type="ECO:0000313" key="5">
    <source>
        <dbReference type="Proteomes" id="UP000297229"/>
    </source>
</evidence>
<dbReference type="PROSITE" id="PS50297">
    <property type="entry name" value="ANK_REP_REGION"/>
    <property type="match status" value="1"/>
</dbReference>
<comment type="caution">
    <text evidence="4">The sequence shown here is derived from an EMBL/GenBank/DDBJ whole genome shotgun (WGS) entry which is preliminary data.</text>
</comment>
<dbReference type="Pfam" id="PF24883">
    <property type="entry name" value="NPHP3_N"/>
    <property type="match status" value="1"/>
</dbReference>
<dbReference type="EMBL" id="PQXM01000827">
    <property type="protein sequence ID" value="TGO68440.1"/>
    <property type="molecule type" value="Genomic_DNA"/>
</dbReference>
<sequence>MSSENSVNLDSEDVEIIEQSKSPINHEELRKIEAWLEPTDYLNDFSEFNRHIASRAPETGIWVCDTPQYFFRHIIESNRRSRNLVCDWLAQLLRHSVGLQVALNAIVDMKLEDFSNGQLWDYLLLGLSSVEKVYCVVDALEEMYIGEEKDFLQRLNNLATFRPQYVKTLMTSRPVQQLQLKLKDASIVHISLEDDQVRKDIDLFVSRRLESMFERNNPDTQLSLHSIICDRSAGLFLCARLLLESLMPALVSKQHLDSEDIATTLYSIGFRKAKLDHPFLDYAIRNWTYHGNNYEIEDESVFDAVSAFSDPEDIDFRRWLTLDWGIRFITKDSSVPSPGHVAAFSGMSSCLKLLLSKTEDINSKDPGGRTLLHWACQPGHLRIVGLLLQYRTILDNEDDSHLRPIHEAACRNFAPIVLALLKAGVNPTRRTDDNSRPD</sequence>
<keyword evidence="2" id="KW-0040">ANK repeat</keyword>